<keyword evidence="4 9" id="KW-0479">Metal-binding</keyword>
<evidence type="ECO:0000313" key="11">
    <source>
        <dbReference type="Proteomes" id="UP000283805"/>
    </source>
</evidence>
<dbReference type="InterPro" id="IPR033942">
    <property type="entry name" value="IMPase"/>
</dbReference>
<dbReference type="EMBL" id="RAPO01000004">
    <property type="protein sequence ID" value="RKD88889.1"/>
    <property type="molecule type" value="Genomic_DNA"/>
</dbReference>
<dbReference type="SUPFAM" id="SSF56655">
    <property type="entry name" value="Carbohydrate phosphatase"/>
    <property type="match status" value="1"/>
</dbReference>
<protein>
    <submittedName>
        <fullName evidence="10">Myo-inositol-1(Or 4)-monophosphatase</fullName>
    </submittedName>
</protein>
<reference evidence="10 11" key="1">
    <citation type="submission" date="2018-09" db="EMBL/GenBank/DDBJ databases">
        <title>Genomic Encyclopedia of Archaeal and Bacterial Type Strains, Phase II (KMG-II): from individual species to whole genera.</title>
        <authorList>
            <person name="Goeker M."/>
        </authorList>
    </citation>
    <scope>NUCLEOTIDE SEQUENCE [LARGE SCALE GENOMIC DNA]</scope>
    <source>
        <strain evidence="10 11">DSM 13151</strain>
    </source>
</reference>
<dbReference type="Pfam" id="PF00459">
    <property type="entry name" value="Inositol_P"/>
    <property type="match status" value="1"/>
</dbReference>
<keyword evidence="7" id="KW-0119">Carbohydrate metabolism</keyword>
<keyword evidence="6 9" id="KW-0460">Magnesium</keyword>
<dbReference type="InterPro" id="IPR000760">
    <property type="entry name" value="Inositol_monophosphatase-like"/>
</dbReference>
<evidence type="ECO:0000256" key="7">
    <source>
        <dbReference type="ARBA" id="ARBA00023277"/>
    </source>
</evidence>
<dbReference type="GO" id="GO:0008934">
    <property type="term" value="F:inositol monophosphate 1-phosphatase activity"/>
    <property type="evidence" value="ECO:0007669"/>
    <property type="project" value="InterPro"/>
</dbReference>
<dbReference type="RefSeq" id="WP_120246077.1">
    <property type="nucleotide sequence ID" value="NZ_RAPO01000004.1"/>
</dbReference>
<sequence length="272" mass="29860">MGTAFDEFLTTAKEAATEASTLLRSNFQSDYTMTQKREGTLVTEIDLRAERTIRSIITETHPDHAIISEETDRDGAARFTWVVDPLDGTANYVTGFEHYCVSIALLDDGEPIVGVVVHPQREETYTAVAGNGAQRNGRRIFVSSADTLPESAVLFGISPPLIDDSRLRRVYQHLFPPDRSRGLRQLGAGACDLSFVANGTFECFLDKYTSPWDVAAGSLLVEEAGGKVTDWDGSPVNFTAEERDVGIIASNGRVHGDLRQLYRNETANPDTN</sequence>
<keyword evidence="11" id="KW-1185">Reference proteome</keyword>
<feature type="binding site" evidence="9">
    <location>
        <position position="213"/>
    </location>
    <ligand>
        <name>Mg(2+)</name>
        <dbReference type="ChEBI" id="CHEBI:18420"/>
        <label>1</label>
        <note>catalytic</note>
    </ligand>
</feature>
<dbReference type="InterPro" id="IPR020550">
    <property type="entry name" value="Inositol_monophosphatase_CS"/>
</dbReference>
<dbReference type="GO" id="GO:0042132">
    <property type="term" value="F:fructose 1,6-bisphosphate 1-phosphatase activity"/>
    <property type="evidence" value="ECO:0007669"/>
    <property type="project" value="UniProtKB-EC"/>
</dbReference>
<evidence type="ECO:0000256" key="5">
    <source>
        <dbReference type="ARBA" id="ARBA00022801"/>
    </source>
</evidence>
<comment type="catalytic activity">
    <reaction evidence="2">
        <text>beta-D-fructose 1,6-bisphosphate + H2O = beta-D-fructose 6-phosphate + phosphate</text>
        <dbReference type="Rhea" id="RHEA:11064"/>
        <dbReference type="ChEBI" id="CHEBI:15377"/>
        <dbReference type="ChEBI" id="CHEBI:32966"/>
        <dbReference type="ChEBI" id="CHEBI:43474"/>
        <dbReference type="ChEBI" id="CHEBI:57634"/>
        <dbReference type="EC" id="3.1.3.11"/>
    </reaction>
</comment>
<comment type="caution">
    <text evidence="10">The sequence shown here is derived from an EMBL/GenBank/DDBJ whole genome shotgun (WGS) entry which is preliminary data.</text>
</comment>
<name>A0A419W0C5_9EURY</name>
<evidence type="ECO:0000313" key="10">
    <source>
        <dbReference type="EMBL" id="RKD88889.1"/>
    </source>
</evidence>
<proteinExistence type="inferred from homology"/>
<evidence type="ECO:0000256" key="2">
    <source>
        <dbReference type="ARBA" id="ARBA00001273"/>
    </source>
</evidence>
<feature type="binding site" evidence="9">
    <location>
        <position position="86"/>
    </location>
    <ligand>
        <name>Mg(2+)</name>
        <dbReference type="ChEBI" id="CHEBI:18420"/>
        <label>1</label>
        <note>catalytic</note>
    </ligand>
</feature>
<evidence type="ECO:0000256" key="4">
    <source>
        <dbReference type="ARBA" id="ARBA00022723"/>
    </source>
</evidence>
<dbReference type="PANTHER" id="PTHR20854">
    <property type="entry name" value="INOSITOL MONOPHOSPHATASE"/>
    <property type="match status" value="1"/>
</dbReference>
<comment type="similarity">
    <text evidence="8">Belongs to the inositol monophosphatase superfamily. FBPase class 4 family.</text>
</comment>
<dbReference type="PROSITE" id="PS00629">
    <property type="entry name" value="IMP_1"/>
    <property type="match status" value="1"/>
</dbReference>
<dbReference type="InterPro" id="IPR020583">
    <property type="entry name" value="Inositol_monoP_metal-BS"/>
</dbReference>
<evidence type="ECO:0000256" key="6">
    <source>
        <dbReference type="ARBA" id="ARBA00022842"/>
    </source>
</evidence>
<dbReference type="GO" id="GO:0007165">
    <property type="term" value="P:signal transduction"/>
    <property type="evidence" value="ECO:0007669"/>
    <property type="project" value="TreeGrafter"/>
</dbReference>
<evidence type="ECO:0000256" key="1">
    <source>
        <dbReference type="ARBA" id="ARBA00001033"/>
    </source>
</evidence>
<dbReference type="PRINTS" id="PR00377">
    <property type="entry name" value="IMPHPHTASES"/>
</dbReference>
<comment type="catalytic activity">
    <reaction evidence="1">
        <text>a myo-inositol phosphate + H2O = myo-inositol + phosphate</text>
        <dbReference type="Rhea" id="RHEA:24056"/>
        <dbReference type="ChEBI" id="CHEBI:15377"/>
        <dbReference type="ChEBI" id="CHEBI:17268"/>
        <dbReference type="ChEBI" id="CHEBI:43474"/>
        <dbReference type="ChEBI" id="CHEBI:84139"/>
        <dbReference type="EC" id="3.1.3.25"/>
    </reaction>
</comment>
<dbReference type="OrthoDB" id="58111at2157"/>
<dbReference type="GO" id="GO:0006020">
    <property type="term" value="P:inositol metabolic process"/>
    <property type="evidence" value="ECO:0007669"/>
    <property type="project" value="TreeGrafter"/>
</dbReference>
<evidence type="ECO:0000256" key="9">
    <source>
        <dbReference type="PIRSR" id="PIRSR600760-2"/>
    </source>
</evidence>
<dbReference type="FunFam" id="3.30.540.10:FF:000003">
    <property type="entry name" value="Inositol-1-monophosphatase"/>
    <property type="match status" value="1"/>
</dbReference>
<evidence type="ECO:0000256" key="3">
    <source>
        <dbReference type="ARBA" id="ARBA00001946"/>
    </source>
</evidence>
<gene>
    <name evidence="10" type="ORF">ATJ93_3705</name>
</gene>
<feature type="binding site" evidence="9">
    <location>
        <position position="69"/>
    </location>
    <ligand>
        <name>Mg(2+)</name>
        <dbReference type="ChEBI" id="CHEBI:18420"/>
        <label>1</label>
        <note>catalytic</note>
    </ligand>
</feature>
<feature type="binding site" evidence="9">
    <location>
        <position position="87"/>
    </location>
    <ligand>
        <name>Mg(2+)</name>
        <dbReference type="ChEBI" id="CHEBI:18420"/>
        <label>1</label>
        <note>catalytic</note>
    </ligand>
</feature>
<dbReference type="AlphaFoldDB" id="A0A419W0C5"/>
<dbReference type="Gene3D" id="3.40.190.80">
    <property type="match status" value="1"/>
</dbReference>
<evidence type="ECO:0000256" key="8">
    <source>
        <dbReference type="ARBA" id="ARBA00038103"/>
    </source>
</evidence>
<dbReference type="PANTHER" id="PTHR20854:SF4">
    <property type="entry name" value="INOSITOL-1-MONOPHOSPHATASE-RELATED"/>
    <property type="match status" value="1"/>
</dbReference>
<accession>A0A419W0C5</accession>
<feature type="binding site" evidence="9">
    <location>
        <position position="84"/>
    </location>
    <ligand>
        <name>Mg(2+)</name>
        <dbReference type="ChEBI" id="CHEBI:18420"/>
        <label>1</label>
        <note>catalytic</note>
    </ligand>
</feature>
<dbReference type="Proteomes" id="UP000283805">
    <property type="component" value="Unassembled WGS sequence"/>
</dbReference>
<dbReference type="GO" id="GO:0046854">
    <property type="term" value="P:phosphatidylinositol phosphate biosynthetic process"/>
    <property type="evidence" value="ECO:0007669"/>
    <property type="project" value="InterPro"/>
</dbReference>
<organism evidence="10 11">
    <name type="scientific">Halopiger aswanensis</name>
    <dbReference type="NCBI Taxonomy" id="148449"/>
    <lineage>
        <taxon>Archaea</taxon>
        <taxon>Methanobacteriati</taxon>
        <taxon>Methanobacteriota</taxon>
        <taxon>Stenosarchaea group</taxon>
        <taxon>Halobacteria</taxon>
        <taxon>Halobacteriales</taxon>
        <taxon>Natrialbaceae</taxon>
        <taxon>Halopiger</taxon>
    </lineage>
</organism>
<keyword evidence="5" id="KW-0378">Hydrolase</keyword>
<dbReference type="GO" id="GO:0046872">
    <property type="term" value="F:metal ion binding"/>
    <property type="evidence" value="ECO:0007669"/>
    <property type="project" value="UniProtKB-KW"/>
</dbReference>
<dbReference type="PROSITE" id="PS00630">
    <property type="entry name" value="IMP_2"/>
    <property type="match status" value="1"/>
</dbReference>
<comment type="cofactor">
    <cofactor evidence="3 9">
        <name>Mg(2+)</name>
        <dbReference type="ChEBI" id="CHEBI:18420"/>
    </cofactor>
</comment>
<dbReference type="CDD" id="cd01639">
    <property type="entry name" value="IMPase"/>
    <property type="match status" value="1"/>
</dbReference>
<dbReference type="Gene3D" id="3.30.540.10">
    <property type="entry name" value="Fructose-1,6-Bisphosphatase, subunit A, domain 1"/>
    <property type="match status" value="1"/>
</dbReference>